<reference evidence="2 3" key="1">
    <citation type="submission" date="2024-02" db="EMBL/GenBank/DDBJ databases">
        <title>Discinaceae phylogenomics.</title>
        <authorList>
            <person name="Dirks A.C."/>
            <person name="James T.Y."/>
        </authorList>
    </citation>
    <scope>NUCLEOTIDE SEQUENCE [LARGE SCALE GENOMIC DNA]</scope>
    <source>
        <strain evidence="2 3">ACD0624</strain>
    </source>
</reference>
<protein>
    <submittedName>
        <fullName evidence="2">Uncharacterized protein</fullName>
    </submittedName>
</protein>
<dbReference type="EMBL" id="JBBBZM010000377">
    <property type="protein sequence ID" value="KAL0630802.1"/>
    <property type="molecule type" value="Genomic_DNA"/>
</dbReference>
<evidence type="ECO:0000256" key="1">
    <source>
        <dbReference type="SAM" id="MobiDB-lite"/>
    </source>
</evidence>
<gene>
    <name evidence="2" type="ORF">Q9L58_010347</name>
</gene>
<feature type="region of interest" description="Disordered" evidence="1">
    <location>
        <begin position="1"/>
        <end position="21"/>
    </location>
</feature>
<comment type="caution">
    <text evidence="2">The sequence shown here is derived from an EMBL/GenBank/DDBJ whole genome shotgun (WGS) entry which is preliminary data.</text>
</comment>
<sequence>MSDWTPRANHGEFRPQYNQNSQTLYNNISSTIGHLRKERPDIHAQNQARDTALGEAIAEMRAHQSTIDNLNRCITLLQTLHDPRHPPAAKTTKVADPEAFSGSDRPNLPAFFKGLGLKFSVNASKFPNDYVMISYVGALLKGSARECFHPQIDDDGSHSVDNYGAFVLALKNGLGIQIPRQLQKES</sequence>
<evidence type="ECO:0000313" key="3">
    <source>
        <dbReference type="Proteomes" id="UP001447188"/>
    </source>
</evidence>
<organism evidence="2 3">
    <name type="scientific">Discina gigas</name>
    <dbReference type="NCBI Taxonomy" id="1032678"/>
    <lineage>
        <taxon>Eukaryota</taxon>
        <taxon>Fungi</taxon>
        <taxon>Dikarya</taxon>
        <taxon>Ascomycota</taxon>
        <taxon>Pezizomycotina</taxon>
        <taxon>Pezizomycetes</taxon>
        <taxon>Pezizales</taxon>
        <taxon>Discinaceae</taxon>
        <taxon>Discina</taxon>
    </lineage>
</organism>
<dbReference type="Proteomes" id="UP001447188">
    <property type="component" value="Unassembled WGS sequence"/>
</dbReference>
<evidence type="ECO:0000313" key="2">
    <source>
        <dbReference type="EMBL" id="KAL0630802.1"/>
    </source>
</evidence>
<keyword evidence="3" id="KW-1185">Reference proteome</keyword>
<accession>A0ABR3G4C5</accession>
<name>A0ABR3G4C5_9PEZI</name>
<proteinExistence type="predicted"/>